<keyword evidence="2" id="KW-1185">Reference proteome</keyword>
<name>A0A6A7AFT4_9PLEO</name>
<dbReference type="AlphaFoldDB" id="A0A6A7AFT4"/>
<dbReference type="EMBL" id="MU006218">
    <property type="protein sequence ID" value="KAF2831537.1"/>
    <property type="molecule type" value="Genomic_DNA"/>
</dbReference>
<organism evidence="1 2">
    <name type="scientific">Ophiobolus disseminans</name>
    <dbReference type="NCBI Taxonomy" id="1469910"/>
    <lineage>
        <taxon>Eukaryota</taxon>
        <taxon>Fungi</taxon>
        <taxon>Dikarya</taxon>
        <taxon>Ascomycota</taxon>
        <taxon>Pezizomycotina</taxon>
        <taxon>Dothideomycetes</taxon>
        <taxon>Pleosporomycetidae</taxon>
        <taxon>Pleosporales</taxon>
        <taxon>Pleosporineae</taxon>
        <taxon>Phaeosphaeriaceae</taxon>
        <taxon>Ophiobolus</taxon>
    </lineage>
</organism>
<proteinExistence type="predicted"/>
<dbReference type="Proteomes" id="UP000799424">
    <property type="component" value="Unassembled WGS sequence"/>
</dbReference>
<protein>
    <submittedName>
        <fullName evidence="1">Uncharacterized protein</fullName>
    </submittedName>
</protein>
<dbReference type="OrthoDB" id="10634649at2759"/>
<evidence type="ECO:0000313" key="1">
    <source>
        <dbReference type="EMBL" id="KAF2831537.1"/>
    </source>
</evidence>
<evidence type="ECO:0000313" key="2">
    <source>
        <dbReference type="Proteomes" id="UP000799424"/>
    </source>
</evidence>
<accession>A0A6A7AFT4</accession>
<sequence length="155" mass="16590">MLCWASSRRLSITTHNKTLNSRTTIQALASTSSFSKPDPTHTPAIKMHFTLPTLVLAALTTLATSSPTHLTARDTWVGYAYTTNGGGAGDLVANGGCVNLHNQASFVRMQTGYRCRFYRSSNCGSQIGGNEGLQGNAMQIQGLSEGAWSGTCWWG</sequence>
<gene>
    <name evidence="1" type="ORF">CC86DRAFT_463409</name>
</gene>
<reference evidence="1" key="1">
    <citation type="journal article" date="2020" name="Stud. Mycol.">
        <title>101 Dothideomycetes genomes: a test case for predicting lifestyles and emergence of pathogens.</title>
        <authorList>
            <person name="Haridas S."/>
            <person name="Albert R."/>
            <person name="Binder M."/>
            <person name="Bloem J."/>
            <person name="Labutti K."/>
            <person name="Salamov A."/>
            <person name="Andreopoulos B."/>
            <person name="Baker S."/>
            <person name="Barry K."/>
            <person name="Bills G."/>
            <person name="Bluhm B."/>
            <person name="Cannon C."/>
            <person name="Castanera R."/>
            <person name="Culley D."/>
            <person name="Daum C."/>
            <person name="Ezra D."/>
            <person name="Gonzalez J."/>
            <person name="Henrissat B."/>
            <person name="Kuo A."/>
            <person name="Liang C."/>
            <person name="Lipzen A."/>
            <person name="Lutzoni F."/>
            <person name="Magnuson J."/>
            <person name="Mondo S."/>
            <person name="Nolan M."/>
            <person name="Ohm R."/>
            <person name="Pangilinan J."/>
            <person name="Park H.-J."/>
            <person name="Ramirez L."/>
            <person name="Alfaro M."/>
            <person name="Sun H."/>
            <person name="Tritt A."/>
            <person name="Yoshinaga Y."/>
            <person name="Zwiers L.-H."/>
            <person name="Turgeon B."/>
            <person name="Goodwin S."/>
            <person name="Spatafora J."/>
            <person name="Crous P."/>
            <person name="Grigoriev I."/>
        </authorList>
    </citation>
    <scope>NUCLEOTIDE SEQUENCE</scope>
    <source>
        <strain evidence="1">CBS 113818</strain>
    </source>
</reference>